<evidence type="ECO:0000313" key="2">
    <source>
        <dbReference type="EMBL" id="MDT0459874.1"/>
    </source>
</evidence>
<feature type="domain" description="IPT/TIG" evidence="1">
    <location>
        <begin position="614"/>
        <end position="693"/>
    </location>
</feature>
<comment type="caution">
    <text evidence="2">The sequence shown here is derived from an EMBL/GenBank/DDBJ whole genome shotgun (WGS) entry which is preliminary data.</text>
</comment>
<evidence type="ECO:0000259" key="1">
    <source>
        <dbReference type="SMART" id="SM00429"/>
    </source>
</evidence>
<dbReference type="PROSITE" id="PS50194">
    <property type="entry name" value="FILAMIN_REPEAT"/>
    <property type="match status" value="1"/>
</dbReference>
<dbReference type="SUPFAM" id="SSF51004">
    <property type="entry name" value="C-terminal (heme d1) domain of cytochrome cd1-nitrite reductase"/>
    <property type="match status" value="1"/>
</dbReference>
<dbReference type="PANTHER" id="PTHR47197">
    <property type="entry name" value="PROTEIN NIRF"/>
    <property type="match status" value="1"/>
</dbReference>
<dbReference type="InterPro" id="IPR014756">
    <property type="entry name" value="Ig_E-set"/>
</dbReference>
<organism evidence="2 3">
    <name type="scientific">Streptomyces mooreae</name>
    <dbReference type="NCBI Taxonomy" id="3075523"/>
    <lineage>
        <taxon>Bacteria</taxon>
        <taxon>Bacillati</taxon>
        <taxon>Actinomycetota</taxon>
        <taxon>Actinomycetes</taxon>
        <taxon>Kitasatosporales</taxon>
        <taxon>Streptomycetaceae</taxon>
        <taxon>Streptomyces</taxon>
    </lineage>
</organism>
<dbReference type="NCBIfam" id="TIGR02276">
    <property type="entry name" value="beta_rpt_yvtn"/>
    <property type="match status" value="6"/>
</dbReference>
<dbReference type="EMBL" id="JAVRFE010000052">
    <property type="protein sequence ID" value="MDT0459874.1"/>
    <property type="molecule type" value="Genomic_DNA"/>
</dbReference>
<feature type="domain" description="IPT/TIG" evidence="1">
    <location>
        <begin position="444"/>
        <end position="526"/>
    </location>
</feature>
<dbReference type="InterPro" id="IPR011964">
    <property type="entry name" value="YVTN_b-propeller_repeat"/>
</dbReference>
<dbReference type="PANTHER" id="PTHR47197:SF3">
    <property type="entry name" value="DIHYDRO-HEME D1 DEHYDROGENASE"/>
    <property type="match status" value="1"/>
</dbReference>
<dbReference type="InterPro" id="IPR013783">
    <property type="entry name" value="Ig-like_fold"/>
</dbReference>
<evidence type="ECO:0000313" key="3">
    <source>
        <dbReference type="Proteomes" id="UP001180551"/>
    </source>
</evidence>
<dbReference type="InterPro" id="IPR015943">
    <property type="entry name" value="WD40/YVTN_repeat-like_dom_sf"/>
</dbReference>
<accession>A0ABU2TG05</accession>
<dbReference type="SUPFAM" id="SSF49373">
    <property type="entry name" value="Invasin/intimin cell-adhesion fragments"/>
    <property type="match status" value="1"/>
</dbReference>
<name>A0ABU2TG05_9ACTN</name>
<dbReference type="SMART" id="SM00429">
    <property type="entry name" value="IPT"/>
    <property type="match status" value="4"/>
</dbReference>
<dbReference type="InterPro" id="IPR019405">
    <property type="entry name" value="Lactonase_7-beta_prop"/>
</dbReference>
<dbReference type="InterPro" id="IPR017868">
    <property type="entry name" value="Filamin/ABP280_repeat-like"/>
</dbReference>
<dbReference type="SUPFAM" id="SSF81296">
    <property type="entry name" value="E set domains"/>
    <property type="match status" value="4"/>
</dbReference>
<keyword evidence="3" id="KW-1185">Reference proteome</keyword>
<proteinExistence type="predicted"/>
<feature type="domain" description="IPT/TIG" evidence="1">
    <location>
        <begin position="360"/>
        <end position="441"/>
    </location>
</feature>
<dbReference type="Gene3D" id="2.60.40.10">
    <property type="entry name" value="Immunoglobulins"/>
    <property type="match status" value="4"/>
</dbReference>
<dbReference type="InterPro" id="IPR008964">
    <property type="entry name" value="Invasin/intimin_cell_adhesion"/>
</dbReference>
<dbReference type="InterPro" id="IPR011048">
    <property type="entry name" value="Haem_d1_sf"/>
</dbReference>
<dbReference type="Pfam" id="PF01833">
    <property type="entry name" value="TIG"/>
    <property type="match status" value="3"/>
</dbReference>
<dbReference type="CDD" id="cd00102">
    <property type="entry name" value="IPT"/>
    <property type="match status" value="2"/>
</dbReference>
<reference evidence="2" key="1">
    <citation type="submission" date="2024-05" db="EMBL/GenBank/DDBJ databases">
        <title>30 novel species of actinomycetes from the DSMZ collection.</title>
        <authorList>
            <person name="Nouioui I."/>
        </authorList>
    </citation>
    <scope>NUCLEOTIDE SEQUENCE</scope>
    <source>
        <strain evidence="2">DSM 41527</strain>
    </source>
</reference>
<dbReference type="InterPro" id="IPR002909">
    <property type="entry name" value="IPT_dom"/>
</dbReference>
<dbReference type="Pfam" id="PF10282">
    <property type="entry name" value="Lactonase"/>
    <property type="match status" value="2"/>
</dbReference>
<dbReference type="InterPro" id="IPR051200">
    <property type="entry name" value="Host-pathogen_enzymatic-act"/>
</dbReference>
<feature type="domain" description="IPT/TIG" evidence="1">
    <location>
        <begin position="529"/>
        <end position="611"/>
    </location>
</feature>
<dbReference type="Gene3D" id="2.130.10.10">
    <property type="entry name" value="YVTN repeat-like/Quinoprotein amine dehydrogenase"/>
    <property type="match status" value="2"/>
</dbReference>
<protein>
    <submittedName>
        <fullName evidence="2">IPT/TIG domain-containing protein</fullName>
    </submittedName>
</protein>
<sequence length="795" mass="77398">MEIAGNRALAQALASVAAGGEATPMSPEAQETFATAVASMLSQGCGALPLPGRAFAAATPGVAMLLANALVPVGTGPIGVEITPDGAFAYVANNGGNTVSVIDTATNLVTATVTGLNGPIDVAITPDGNFVYVTNGSGNTVSVIDTSTNLIVGAPIVVGSNPFEVDITPDGAFAYVANHGSGTVSVIDTSTNLSVATITVGSLPNGVAVSPDGLTVYVSNSGSGSVSVIDTATNLVTATVGVGSTPIGVVFTPDGNFVYVANNGSNTVSVIDTTTGPPSVVTTINGFATPAGAAVNPDGTLVFVVNFGGNNVSVIDTGTNTILTTLAVGTQPSRAAVTPDGNFLYVTNNGSNNVSVLQIRPIVTSITPGSGSTLGGDPITISGSGFTGATAVTLNSTPVAGFIVVDDNTITATTPAHAAGTVQASVTVPLGTGTGGSFTFVPPAPTITSISPSSGTTSGGTLVTITGTNFTGATAVSIAGTPVTSFQVVDDTHISAITAPHAPGTGPVSVTTPGGTATGPVTYTYVTPAPSISGFTPTSGSTAGGTQVTITGTGFTGATAVTFVGTPAASFQVLNDTTIVATTAPHAPGSGPVTVTTPGGTAVSGTNYTYVTPAPTINAIFPASGPAGTSTQVSISGTGLSGATSVTVNGSPVPFTVVSDNEITATLPPHAAGTVTVTVTTPGGSASIPFTYTRDRTQLTATPAIVQIFPPHPYAGILTATLTDLDTGAPLAGQPITFTTGSTTLCTVVTNAQGVATCPAVLALPLIILNGGYTATYAGNSNHQPATAHGAVITL</sequence>
<dbReference type="RefSeq" id="WP_311626869.1">
    <property type="nucleotide sequence ID" value="NZ_JAVRFE010000052.1"/>
</dbReference>
<gene>
    <name evidence="2" type="ORF">RM550_29835</name>
</gene>
<dbReference type="Proteomes" id="UP001180551">
    <property type="component" value="Unassembled WGS sequence"/>
</dbReference>